<keyword evidence="3 7" id="KW-1134">Transmembrane beta strand</keyword>
<comment type="caution">
    <text evidence="10">The sequence shown here is derived from an EMBL/GenBank/DDBJ whole genome shotgun (WGS) entry which is preliminary data.</text>
</comment>
<dbReference type="PROSITE" id="PS52016">
    <property type="entry name" value="TONB_DEPENDENT_REC_3"/>
    <property type="match status" value="1"/>
</dbReference>
<evidence type="ECO:0000256" key="4">
    <source>
        <dbReference type="ARBA" id="ARBA00022692"/>
    </source>
</evidence>
<dbReference type="InterPro" id="IPR012910">
    <property type="entry name" value="Plug_dom"/>
</dbReference>
<dbReference type="Proteomes" id="UP000267159">
    <property type="component" value="Unassembled WGS sequence"/>
</dbReference>
<keyword evidence="2 7" id="KW-0813">Transport</keyword>
<dbReference type="InterPro" id="IPR023997">
    <property type="entry name" value="TonB-dep_OMP_SusC/RagA_CS"/>
</dbReference>
<dbReference type="Gene3D" id="2.170.130.10">
    <property type="entry name" value="TonB-dependent receptor, plug domain"/>
    <property type="match status" value="1"/>
</dbReference>
<organism evidence="10 11">
    <name type="scientific">Bacteroides acidifaciens</name>
    <dbReference type="NCBI Taxonomy" id="85831"/>
    <lineage>
        <taxon>Bacteria</taxon>
        <taxon>Pseudomonadati</taxon>
        <taxon>Bacteroidota</taxon>
        <taxon>Bacteroidia</taxon>
        <taxon>Bacteroidales</taxon>
        <taxon>Bacteroidaceae</taxon>
        <taxon>Bacteroides</taxon>
    </lineage>
</organism>
<dbReference type="InterPro" id="IPR008969">
    <property type="entry name" value="CarboxyPept-like_regulatory"/>
</dbReference>
<dbReference type="Pfam" id="PF07715">
    <property type="entry name" value="Plug"/>
    <property type="match status" value="1"/>
</dbReference>
<evidence type="ECO:0000256" key="8">
    <source>
        <dbReference type="SAM" id="SignalP"/>
    </source>
</evidence>
<evidence type="ECO:0000256" key="3">
    <source>
        <dbReference type="ARBA" id="ARBA00022452"/>
    </source>
</evidence>
<dbReference type="NCBIfam" id="TIGR04056">
    <property type="entry name" value="OMP_RagA_SusC"/>
    <property type="match status" value="1"/>
</dbReference>
<feature type="chain" id="PRO_5018142825" evidence="8">
    <location>
        <begin position="23"/>
        <end position="1117"/>
    </location>
</feature>
<dbReference type="Gene3D" id="2.60.40.1120">
    <property type="entry name" value="Carboxypeptidase-like, regulatory domain"/>
    <property type="match status" value="1"/>
</dbReference>
<name>A0A3L8A710_9BACE</name>
<dbReference type="STRING" id="1235814.GCA_000613385_02387"/>
<evidence type="ECO:0000256" key="7">
    <source>
        <dbReference type="PROSITE-ProRule" id="PRU01360"/>
    </source>
</evidence>
<dbReference type="SUPFAM" id="SSF49464">
    <property type="entry name" value="Carboxypeptidase regulatory domain-like"/>
    <property type="match status" value="1"/>
</dbReference>
<dbReference type="RefSeq" id="WP_121766425.1">
    <property type="nucleotide sequence ID" value="NZ_RAZM01000035.1"/>
</dbReference>
<dbReference type="InterPro" id="IPR036942">
    <property type="entry name" value="Beta-barrel_TonB_sf"/>
</dbReference>
<keyword evidence="6 7" id="KW-0998">Cell outer membrane</keyword>
<dbReference type="SUPFAM" id="SSF56935">
    <property type="entry name" value="Porins"/>
    <property type="match status" value="1"/>
</dbReference>
<accession>A0A3L8A710</accession>
<dbReference type="Gene3D" id="2.40.170.20">
    <property type="entry name" value="TonB-dependent receptor, beta-barrel domain"/>
    <property type="match status" value="1"/>
</dbReference>
<comment type="similarity">
    <text evidence="7">Belongs to the TonB-dependent receptor family.</text>
</comment>
<feature type="signal peptide" evidence="8">
    <location>
        <begin position="1"/>
        <end position="22"/>
    </location>
</feature>
<evidence type="ECO:0000256" key="1">
    <source>
        <dbReference type="ARBA" id="ARBA00004571"/>
    </source>
</evidence>
<dbReference type="InterPro" id="IPR037066">
    <property type="entry name" value="Plug_dom_sf"/>
</dbReference>
<sequence>MRIKFLCIIICLFVNALASASAANRTITGVVISGEDNEPLIGASVYVHADDLKKAGASQTSLGTITDMDGKFSISIPEKVTRIHCSYIGFEEQVIALQGDKRSYRIVLQPSAHALADVVVTGYQTLERRKLTAAISKVELSDAMVGATKSIDQALTGQIAGVAVTNTSGAPGAPAKIRIRGTASLNGTQDPLWVLDGIPLEGTDIPKMDSNSSDNDIVNIGQSSIAGISPNDIESITILKDAAATAIYGARAANGVIVVTTKRGRTGKPVVNFNTKLTYSPNLDTSQLNLLNSEEKVNLELQMMKEQPFDYGGWGFMFYPVYPEKGGVVNILRKYELLDTYRQNGWDGLTPEAQNAINRLKSINTDWNDILFRDAFTQEYNLSISGGSEKVTYYNSLGYTKENSNVPGVSLSRFNLTSKTNYQLNKLLKIGISIFANRRKNRTFMTDSYGLTNPVYYSRIANPYFEPFDNEHNYLYDYDVTGSVTDEKRGFNIFEERDNTSKESITTAINSIFDTELRFNDQWKLTSQIGVQWEQLSQEEYVGLNSFNMRNMREDNTYYKDGVRTYIIPEGGMLKTTGATTSQITWKIQGEYKNTFSDIHDIQIMAGSEIRKNWYENHVSTGYGYDPKTLNFRNLNFKDETQANESKWKLKNEISRENAYASFFANGSYSLMNRYTLGGSIRMDGSDLFGVDKKYRFLPIYSVSGLWRLSNEPFINQKWIDNLALRLSYGIQGNIDKNTSPFLVGSYKNTSILPGGTYEDYITIDSAPNSKLRWEKTTSYNIGLDFAVLNQAINLSVDYYYRKGTDLIGYKLLPLENGFESMAINWASMSNKGIEINLQTRNITTKNFSWYTSFNFAYNQNKVLKVMTQKSQVTPSLEGYPVGAIFVLKTKGINPETGQVMVENKNGESVTIEELFKMAPSGNNDGQYSIGADTEEIRGFYSYAGTADAPYTGGLMNTFSYRNWELNLNLSYNIGAHVQTTPSYYIADLDPGINMNRDILDRWTPENVNGTFPALATYHTNPADYYLFSSRRDLYKSLDIWTKKLSYVRLQNIRLAYRLPSEWLQKVRISGATVGLEARNLFVFGSSYKNYMDPESMSNLYSTPVPKSVTFNLSLNF</sequence>
<evidence type="ECO:0000256" key="5">
    <source>
        <dbReference type="ARBA" id="ARBA00023136"/>
    </source>
</evidence>
<keyword evidence="8" id="KW-0732">Signal</keyword>
<keyword evidence="5 7" id="KW-0472">Membrane</keyword>
<dbReference type="EMBL" id="RAZM01000035">
    <property type="protein sequence ID" value="RLT79799.1"/>
    <property type="molecule type" value="Genomic_DNA"/>
</dbReference>
<evidence type="ECO:0000313" key="11">
    <source>
        <dbReference type="Proteomes" id="UP000267159"/>
    </source>
</evidence>
<dbReference type="Pfam" id="PF13715">
    <property type="entry name" value="CarbopepD_reg_2"/>
    <property type="match status" value="1"/>
</dbReference>
<dbReference type="NCBIfam" id="TIGR04057">
    <property type="entry name" value="SusC_RagA_signa"/>
    <property type="match status" value="1"/>
</dbReference>
<proteinExistence type="inferred from homology"/>
<evidence type="ECO:0000313" key="10">
    <source>
        <dbReference type="EMBL" id="RLT79799.1"/>
    </source>
</evidence>
<feature type="domain" description="TonB-dependent receptor plug" evidence="9">
    <location>
        <begin position="129"/>
        <end position="256"/>
    </location>
</feature>
<reference evidence="10 11" key="1">
    <citation type="submission" date="2018-09" db="EMBL/GenBank/DDBJ databases">
        <title>Murine metabolic-syndrome-specific gut microbial biobank.</title>
        <authorList>
            <person name="Liu C."/>
        </authorList>
    </citation>
    <scope>NUCLEOTIDE SEQUENCE [LARGE SCALE GENOMIC DNA]</scope>
    <source>
        <strain evidence="10 11">0.1X-D8-26</strain>
    </source>
</reference>
<evidence type="ECO:0000256" key="2">
    <source>
        <dbReference type="ARBA" id="ARBA00022448"/>
    </source>
</evidence>
<protein>
    <submittedName>
        <fullName evidence="10">SusC/RagA family TonB-linked outer membrane protein</fullName>
    </submittedName>
</protein>
<evidence type="ECO:0000256" key="6">
    <source>
        <dbReference type="ARBA" id="ARBA00023237"/>
    </source>
</evidence>
<dbReference type="InterPro" id="IPR023996">
    <property type="entry name" value="TonB-dep_OMP_SusC/RagA"/>
</dbReference>
<dbReference type="GO" id="GO:0009279">
    <property type="term" value="C:cell outer membrane"/>
    <property type="evidence" value="ECO:0007669"/>
    <property type="project" value="UniProtKB-SubCell"/>
</dbReference>
<keyword evidence="4 7" id="KW-0812">Transmembrane</keyword>
<dbReference type="AlphaFoldDB" id="A0A3L8A710"/>
<evidence type="ECO:0000259" key="9">
    <source>
        <dbReference type="Pfam" id="PF07715"/>
    </source>
</evidence>
<dbReference type="InterPro" id="IPR039426">
    <property type="entry name" value="TonB-dep_rcpt-like"/>
</dbReference>
<gene>
    <name evidence="10" type="ORF">D7Y07_11895</name>
</gene>
<comment type="subcellular location">
    <subcellularLocation>
        <location evidence="1 7">Cell outer membrane</location>
        <topology evidence="1 7">Multi-pass membrane protein</topology>
    </subcellularLocation>
</comment>